<dbReference type="VEuPathDB" id="VectorBase:PPAI000682"/>
<dbReference type="InterPro" id="IPR003591">
    <property type="entry name" value="Leu-rich_rpt_typical-subtyp"/>
</dbReference>
<sequence length="677" mass="77857">MLLFWRIFLLTFNCLVIFVSECISEKWEDIGIICPNQCVCQYEPFLDLSIARWILGAPKVIPNETEESEITDNESFLDSHVQTGNPYVKSVTCIIQAETDTRSLLGSLPQDLHALILLSSGSTEKIIIHTEDLSTLSELTTLEIRGSRDKNITLLIDKSLPGLLYANFESIQLEANEKTTRRSDAVDPSENFNYVPESERVEYNISLEIEEEVEILPYEVYMMEQQRSQIASFYGWESLEILRMHNCEMDELHWEVFDGLGKLQHLSLEHNDIKIIPAFAFYGTPNLLTLSLAHNKILNMNYRDLAGLLHLKTLDLSYNSLTKLSELTFPPFPELNTVDIRENPIKYIFESTFGVMNTSKEIFLGSHTTPIDLSTGSVFDNLPLLTSLTILNASVESLTQGIFKDLPSLTSLKVHGNLTKIEFDAFSGMSKVEEVILNRCSIREISMDAFYGIDSIQIIDLSKNLISFLPPNLFSQQKNLREIYLNDNHLSKLPQLFFDNIPAKVIRLTDNPWICNCDMTSWKQGVTNKFRRPGKVQKCSAEAVKYGLLPCRPLEGTYSYGYDNKLSPRCDGGPDHVKHRTVYYALRRDLKCPRKRSIPDKKTIIHGKVLSPKENEYHIMLKRLDNKPVEDTREQDRLLKMKKERQRMQKLKFSRNIVVEPKKKHYYNTNRMSNDIL</sequence>
<dbReference type="InterPro" id="IPR026906">
    <property type="entry name" value="LRR_5"/>
</dbReference>
<dbReference type="Proteomes" id="UP000092462">
    <property type="component" value="Unassembled WGS sequence"/>
</dbReference>
<dbReference type="PANTHER" id="PTHR24366">
    <property type="entry name" value="IG(IMMUNOGLOBULIN) AND LRR(LEUCINE RICH REPEAT) DOMAINS"/>
    <property type="match status" value="1"/>
</dbReference>
<dbReference type="Gene3D" id="3.80.10.10">
    <property type="entry name" value="Ribonuclease Inhibitor"/>
    <property type="match status" value="2"/>
</dbReference>
<dbReference type="Pfam" id="PF13306">
    <property type="entry name" value="LRR_5"/>
    <property type="match status" value="1"/>
</dbReference>
<evidence type="ECO:0000313" key="2">
    <source>
        <dbReference type="Proteomes" id="UP000092462"/>
    </source>
</evidence>
<dbReference type="InterPro" id="IPR032675">
    <property type="entry name" value="LRR_dom_sf"/>
</dbReference>
<dbReference type="SMART" id="SM00369">
    <property type="entry name" value="LRR_TYP"/>
    <property type="match status" value="7"/>
</dbReference>
<dbReference type="SMART" id="SM00364">
    <property type="entry name" value="LRR_BAC"/>
    <property type="match status" value="2"/>
</dbReference>
<dbReference type="EnsemblMetazoa" id="PPAI000682-RA">
    <property type="protein sequence ID" value="PPAI000682-PA"/>
    <property type="gene ID" value="PPAI000682"/>
</dbReference>
<dbReference type="AlphaFoldDB" id="A0A1B0D010"/>
<dbReference type="InterPro" id="IPR001611">
    <property type="entry name" value="Leu-rich_rpt"/>
</dbReference>
<evidence type="ECO:0000313" key="1">
    <source>
        <dbReference type="EnsemblMetazoa" id="PPAI000682-PA"/>
    </source>
</evidence>
<reference evidence="1" key="1">
    <citation type="submission" date="2022-08" db="UniProtKB">
        <authorList>
            <consortium name="EnsemblMetazoa"/>
        </authorList>
    </citation>
    <scope>IDENTIFICATION</scope>
    <source>
        <strain evidence="1">Israel</strain>
    </source>
</reference>
<accession>A0A1B0D010</accession>
<organism evidence="1 2">
    <name type="scientific">Phlebotomus papatasi</name>
    <name type="common">Sandfly</name>
    <dbReference type="NCBI Taxonomy" id="29031"/>
    <lineage>
        <taxon>Eukaryota</taxon>
        <taxon>Metazoa</taxon>
        <taxon>Ecdysozoa</taxon>
        <taxon>Arthropoda</taxon>
        <taxon>Hexapoda</taxon>
        <taxon>Insecta</taxon>
        <taxon>Pterygota</taxon>
        <taxon>Neoptera</taxon>
        <taxon>Endopterygota</taxon>
        <taxon>Diptera</taxon>
        <taxon>Nematocera</taxon>
        <taxon>Psychodoidea</taxon>
        <taxon>Psychodidae</taxon>
        <taxon>Phlebotomus</taxon>
        <taxon>Phlebotomus</taxon>
    </lineage>
</organism>
<proteinExistence type="predicted"/>
<dbReference type="SUPFAM" id="SSF52058">
    <property type="entry name" value="L domain-like"/>
    <property type="match status" value="1"/>
</dbReference>
<keyword evidence="2" id="KW-1185">Reference proteome</keyword>
<name>A0A1B0D010_PHLPP</name>
<protein>
    <submittedName>
        <fullName evidence="1">Uncharacterized protein</fullName>
    </submittedName>
</protein>
<dbReference type="EMBL" id="AJVK01021157">
    <property type="status" value="NOT_ANNOTATED_CDS"/>
    <property type="molecule type" value="Genomic_DNA"/>
</dbReference>
<dbReference type="PROSITE" id="PS51450">
    <property type="entry name" value="LRR"/>
    <property type="match status" value="3"/>
</dbReference>
<dbReference type="PANTHER" id="PTHR24366:SF96">
    <property type="entry name" value="LEUCINE RICH REPEAT CONTAINING 53"/>
    <property type="match status" value="1"/>
</dbReference>
<dbReference type="VEuPathDB" id="VectorBase:PPAPM1_000991"/>
<dbReference type="FunFam" id="3.80.10.10:FF:001360">
    <property type="entry name" value="Uncharacterized protein"/>
    <property type="match status" value="1"/>
</dbReference>
<dbReference type="Pfam" id="PF13855">
    <property type="entry name" value="LRR_8"/>
    <property type="match status" value="1"/>
</dbReference>